<accession>A0A5Q2RDI7</accession>
<dbReference type="AlphaFoldDB" id="A0A5Q2RDI7"/>
<dbReference type="Proteomes" id="UP000334019">
    <property type="component" value="Chromosome"/>
</dbReference>
<name>A0A5Q2RDI7_9ACTN</name>
<keyword evidence="2" id="KW-1185">Reference proteome</keyword>
<sequence length="62" mass="7098">MTTYSCPEFAATGLEMQIIEEEARREEALTQGWTEVAARHQSEIDRLHWELADLVEQHPTAA</sequence>
<proteinExistence type="predicted"/>
<gene>
    <name evidence="1" type="ORF">GH723_00785</name>
</gene>
<evidence type="ECO:0000313" key="1">
    <source>
        <dbReference type="EMBL" id="QGG93764.1"/>
    </source>
</evidence>
<reference evidence="1 2" key="1">
    <citation type="submission" date="2019-11" db="EMBL/GenBank/DDBJ databases">
        <authorList>
            <person name="He Y."/>
        </authorList>
    </citation>
    <scope>NUCLEOTIDE SEQUENCE [LARGE SCALE GENOMIC DNA]</scope>
    <source>
        <strain evidence="1 2">SCSIO 58843</strain>
    </source>
</reference>
<evidence type="ECO:0000313" key="2">
    <source>
        <dbReference type="Proteomes" id="UP000334019"/>
    </source>
</evidence>
<dbReference type="EMBL" id="CP045851">
    <property type="protein sequence ID" value="QGG93764.1"/>
    <property type="molecule type" value="Genomic_DNA"/>
</dbReference>
<organism evidence="1 2">
    <name type="scientific">Actinomarinicola tropica</name>
    <dbReference type="NCBI Taxonomy" id="2789776"/>
    <lineage>
        <taxon>Bacteria</taxon>
        <taxon>Bacillati</taxon>
        <taxon>Actinomycetota</taxon>
        <taxon>Acidimicrobiia</taxon>
        <taxon>Acidimicrobiales</taxon>
        <taxon>Iamiaceae</taxon>
        <taxon>Actinomarinicola</taxon>
    </lineage>
</organism>
<protein>
    <submittedName>
        <fullName evidence="1">Uncharacterized protein</fullName>
    </submittedName>
</protein>
<dbReference type="KEGG" id="atq:GH723_00785"/>
<dbReference type="RefSeq" id="WP_153757870.1">
    <property type="nucleotide sequence ID" value="NZ_CP045851.1"/>
</dbReference>